<comment type="caution">
    <text evidence="1">The sequence shown here is derived from an EMBL/GenBank/DDBJ whole genome shotgun (WGS) entry which is preliminary data.</text>
</comment>
<evidence type="ECO:0000313" key="2">
    <source>
        <dbReference type="Proteomes" id="UP000248054"/>
    </source>
</evidence>
<gene>
    <name evidence="1" type="ORF">DFQ11_10858</name>
</gene>
<sequence>MNRILIILLASFSLISCANKDKEKNMTNGKNNYTWNVQLAGYDYEKYDEKGQTDYESFITEFDKFPWIEQIESYQKIQKGSSATLSVNDKVNKTSFWVSIMGNVNDNTFLVGYVYPKMKKGLFGLGKEKEIRWLEIFIAKDNEQVKKCFRLYFSNELDKLQSELKTMEKYGEMEAQN</sequence>
<evidence type="ECO:0008006" key="3">
    <source>
        <dbReference type="Google" id="ProtNLM"/>
    </source>
</evidence>
<dbReference type="EMBL" id="QJTD01000008">
    <property type="protein sequence ID" value="PYE80034.1"/>
    <property type="molecule type" value="Genomic_DNA"/>
</dbReference>
<accession>A0A2V4XWN1</accession>
<proteinExistence type="predicted"/>
<dbReference type="Proteomes" id="UP000248054">
    <property type="component" value="Unassembled WGS sequence"/>
</dbReference>
<dbReference type="AlphaFoldDB" id="A0A2V4XWN1"/>
<name>A0A2V4XWN1_9FLAO</name>
<organism evidence="1 2">
    <name type="scientific">Winogradskyella epiphytica</name>
    <dbReference type="NCBI Taxonomy" id="262005"/>
    <lineage>
        <taxon>Bacteria</taxon>
        <taxon>Pseudomonadati</taxon>
        <taxon>Bacteroidota</taxon>
        <taxon>Flavobacteriia</taxon>
        <taxon>Flavobacteriales</taxon>
        <taxon>Flavobacteriaceae</taxon>
        <taxon>Winogradskyella</taxon>
    </lineage>
</organism>
<reference evidence="1 2" key="1">
    <citation type="submission" date="2018-06" db="EMBL/GenBank/DDBJ databases">
        <title>Genomic Encyclopedia of Type Strains, Phase III (KMG-III): the genomes of soil and plant-associated and newly described type strains.</title>
        <authorList>
            <person name="Whitman W."/>
        </authorList>
    </citation>
    <scope>NUCLEOTIDE SEQUENCE [LARGE SCALE GENOMIC DNA]</scope>
    <source>
        <strain evidence="1 2">CECT 7945</strain>
    </source>
</reference>
<dbReference type="PROSITE" id="PS51257">
    <property type="entry name" value="PROKAR_LIPOPROTEIN"/>
    <property type="match status" value="1"/>
</dbReference>
<evidence type="ECO:0000313" key="1">
    <source>
        <dbReference type="EMBL" id="PYE80034.1"/>
    </source>
</evidence>
<keyword evidence="2" id="KW-1185">Reference proteome</keyword>
<protein>
    <recommendedName>
        <fullName evidence="3">Lipoprotein</fullName>
    </recommendedName>
</protein>